<dbReference type="Proteomes" id="UP000732399">
    <property type="component" value="Unassembled WGS sequence"/>
</dbReference>
<feature type="transmembrane region" description="Helical" evidence="1">
    <location>
        <begin position="117"/>
        <end position="138"/>
    </location>
</feature>
<protein>
    <submittedName>
        <fullName evidence="2">Uncharacterized protein</fullName>
    </submittedName>
</protein>
<feature type="transmembrane region" description="Helical" evidence="1">
    <location>
        <begin position="159"/>
        <end position="177"/>
    </location>
</feature>
<evidence type="ECO:0000313" key="3">
    <source>
        <dbReference type="Proteomes" id="UP000732399"/>
    </source>
</evidence>
<proteinExistence type="predicted"/>
<accession>A0ABX1CWX1</accession>
<organism evidence="2 3">
    <name type="scientific">Sphingomonas corticis</name>
    <dbReference type="NCBI Taxonomy" id="2722791"/>
    <lineage>
        <taxon>Bacteria</taxon>
        <taxon>Pseudomonadati</taxon>
        <taxon>Pseudomonadota</taxon>
        <taxon>Alphaproteobacteria</taxon>
        <taxon>Sphingomonadales</taxon>
        <taxon>Sphingomonadaceae</taxon>
        <taxon>Sphingomonas</taxon>
    </lineage>
</organism>
<dbReference type="EMBL" id="JAAVJH010000018">
    <property type="protein sequence ID" value="NJR80465.1"/>
    <property type="molecule type" value="Genomic_DNA"/>
</dbReference>
<comment type="caution">
    <text evidence="2">The sequence shown here is derived from an EMBL/GenBank/DDBJ whole genome shotgun (WGS) entry which is preliminary data.</text>
</comment>
<keyword evidence="1" id="KW-0812">Transmembrane</keyword>
<dbReference type="RefSeq" id="WP_168136019.1">
    <property type="nucleotide sequence ID" value="NZ_JAAVJH010000018.1"/>
</dbReference>
<name>A0ABX1CWX1_9SPHN</name>
<sequence length="178" mass="19466">MDEATLAARAVANSPSPTAPAAFNGVEWLIALNLWAQTAAFLVGAMVIYKLLSDWRRHRHRDAPGISPARVWRVTGLLFATGITLRCGAGALVLWGWDPEQAEKTGVFLFVQRLVDPIAIAFGVSGLIVFVLSLPGMLQQLRQEPLTLDIWEQWPMVRRMMAVAGLCFVAAVGVTVTR</sequence>
<feature type="transmembrane region" description="Helical" evidence="1">
    <location>
        <begin position="34"/>
        <end position="53"/>
    </location>
</feature>
<gene>
    <name evidence="2" type="ORF">HBH26_17950</name>
</gene>
<reference evidence="2 3" key="1">
    <citation type="submission" date="2020-03" db="EMBL/GenBank/DDBJ databases">
        <authorList>
            <person name="Wang L."/>
            <person name="He N."/>
            <person name="Li Y."/>
            <person name="Fang Y."/>
            <person name="Zhang F."/>
        </authorList>
    </citation>
    <scope>NUCLEOTIDE SEQUENCE [LARGE SCALE GENOMIC DNA]</scope>
    <source>
        <strain evidence="2 3">36D10-4-7</strain>
    </source>
</reference>
<evidence type="ECO:0000313" key="2">
    <source>
        <dbReference type="EMBL" id="NJR80465.1"/>
    </source>
</evidence>
<keyword evidence="1" id="KW-1133">Transmembrane helix</keyword>
<keyword evidence="3" id="KW-1185">Reference proteome</keyword>
<evidence type="ECO:0000256" key="1">
    <source>
        <dbReference type="SAM" id="Phobius"/>
    </source>
</evidence>
<keyword evidence="1" id="KW-0472">Membrane</keyword>
<feature type="transmembrane region" description="Helical" evidence="1">
    <location>
        <begin position="74"/>
        <end position="97"/>
    </location>
</feature>